<dbReference type="PANTHER" id="PTHR15451">
    <property type="entry name" value="ERGOSTEROL BIOSYNTHETIC PROTEIN 28-RELATED"/>
    <property type="match status" value="1"/>
</dbReference>
<dbReference type="InterPro" id="IPR005352">
    <property type="entry name" value="Erg28"/>
</dbReference>
<keyword evidence="4 14" id="KW-0812">Transmembrane</keyword>
<evidence type="ECO:0000313" key="16">
    <source>
        <dbReference type="Proteomes" id="UP001595075"/>
    </source>
</evidence>
<evidence type="ECO:0000313" key="15">
    <source>
        <dbReference type="EMBL" id="KAL2076196.1"/>
    </source>
</evidence>
<name>A0ABR4D203_9HELO</name>
<organism evidence="15 16">
    <name type="scientific">Oculimacula yallundae</name>
    <dbReference type="NCBI Taxonomy" id="86028"/>
    <lineage>
        <taxon>Eukaryota</taxon>
        <taxon>Fungi</taxon>
        <taxon>Dikarya</taxon>
        <taxon>Ascomycota</taxon>
        <taxon>Pezizomycotina</taxon>
        <taxon>Leotiomycetes</taxon>
        <taxon>Helotiales</taxon>
        <taxon>Ploettnerulaceae</taxon>
        <taxon>Oculimacula</taxon>
    </lineage>
</organism>
<dbReference type="PANTHER" id="PTHR15451:SF19">
    <property type="entry name" value="ERGOSTEROL BIOSYNTHETIC PROTEIN 28 HOMOLOG"/>
    <property type="match status" value="1"/>
</dbReference>
<evidence type="ECO:0000256" key="4">
    <source>
        <dbReference type="ARBA" id="ARBA00022692"/>
    </source>
</evidence>
<gene>
    <name evidence="15" type="ORF">VTL71DRAFT_1139</name>
</gene>
<evidence type="ECO:0000256" key="9">
    <source>
        <dbReference type="ARBA" id="ARBA00023098"/>
    </source>
</evidence>
<dbReference type="Pfam" id="PF03694">
    <property type="entry name" value="Erg28"/>
    <property type="match status" value="1"/>
</dbReference>
<keyword evidence="12" id="KW-0753">Steroid metabolism</keyword>
<keyword evidence="8" id="KW-0756">Sterol biosynthesis</keyword>
<keyword evidence="5" id="KW-0256">Endoplasmic reticulum</keyword>
<dbReference type="Proteomes" id="UP001595075">
    <property type="component" value="Unassembled WGS sequence"/>
</dbReference>
<accession>A0ABR4D203</accession>
<sequence length="163" mass="18322">MSSVLESISSYFPQHGGILPKWMLFVSIIALGNSIQAYLTISYTARLYAGPKLPTPILSSTGSSKSTTKTKAPTNSPATPLQSRTFGTWTLIQSLVRIYAAYNIDNPQFYQLAFLTYVVAWGHFMSEWWVFGTARWGEGLVFPVVIASSTLVWMWMQWGFYVQ</sequence>
<evidence type="ECO:0000256" key="7">
    <source>
        <dbReference type="ARBA" id="ARBA00022989"/>
    </source>
</evidence>
<keyword evidence="6" id="KW-0752">Steroid biosynthesis</keyword>
<evidence type="ECO:0000256" key="13">
    <source>
        <dbReference type="SAM" id="MobiDB-lite"/>
    </source>
</evidence>
<evidence type="ECO:0000256" key="6">
    <source>
        <dbReference type="ARBA" id="ARBA00022955"/>
    </source>
</evidence>
<feature type="transmembrane region" description="Helical" evidence="14">
    <location>
        <begin position="141"/>
        <end position="162"/>
    </location>
</feature>
<evidence type="ECO:0000256" key="1">
    <source>
        <dbReference type="ARBA" id="ARBA00004477"/>
    </source>
</evidence>
<keyword evidence="16" id="KW-1185">Reference proteome</keyword>
<keyword evidence="10 14" id="KW-0472">Membrane</keyword>
<keyword evidence="11" id="KW-1207">Sterol metabolism</keyword>
<evidence type="ECO:0000256" key="12">
    <source>
        <dbReference type="ARBA" id="ARBA00023221"/>
    </source>
</evidence>
<proteinExistence type="inferred from homology"/>
<dbReference type="EMBL" id="JAZHXI010000001">
    <property type="protein sequence ID" value="KAL2076196.1"/>
    <property type="molecule type" value="Genomic_DNA"/>
</dbReference>
<evidence type="ECO:0000256" key="2">
    <source>
        <dbReference type="ARBA" id="ARBA00005377"/>
    </source>
</evidence>
<keyword evidence="9" id="KW-0443">Lipid metabolism</keyword>
<evidence type="ECO:0000256" key="8">
    <source>
        <dbReference type="ARBA" id="ARBA00023011"/>
    </source>
</evidence>
<feature type="region of interest" description="Disordered" evidence="13">
    <location>
        <begin position="59"/>
        <end position="79"/>
    </location>
</feature>
<reference evidence="15 16" key="1">
    <citation type="journal article" date="2024" name="Commun. Biol.">
        <title>Comparative genomic analysis of thermophilic fungi reveals convergent evolutionary adaptations and gene losses.</title>
        <authorList>
            <person name="Steindorff A.S."/>
            <person name="Aguilar-Pontes M.V."/>
            <person name="Robinson A.J."/>
            <person name="Andreopoulos B."/>
            <person name="LaButti K."/>
            <person name="Kuo A."/>
            <person name="Mondo S."/>
            <person name="Riley R."/>
            <person name="Otillar R."/>
            <person name="Haridas S."/>
            <person name="Lipzen A."/>
            <person name="Grimwood J."/>
            <person name="Schmutz J."/>
            <person name="Clum A."/>
            <person name="Reid I.D."/>
            <person name="Moisan M.C."/>
            <person name="Butler G."/>
            <person name="Nguyen T.T.M."/>
            <person name="Dewar K."/>
            <person name="Conant G."/>
            <person name="Drula E."/>
            <person name="Henrissat B."/>
            <person name="Hansel C."/>
            <person name="Singer S."/>
            <person name="Hutchinson M.I."/>
            <person name="de Vries R.P."/>
            <person name="Natvig D.O."/>
            <person name="Powell A.J."/>
            <person name="Tsang A."/>
            <person name="Grigoriev I.V."/>
        </authorList>
    </citation>
    <scope>NUCLEOTIDE SEQUENCE [LARGE SCALE GENOMIC DNA]</scope>
    <source>
        <strain evidence="15 16">CBS 494.80</strain>
    </source>
</reference>
<evidence type="ECO:0000256" key="10">
    <source>
        <dbReference type="ARBA" id="ARBA00023136"/>
    </source>
</evidence>
<comment type="subcellular location">
    <subcellularLocation>
        <location evidence="1">Endoplasmic reticulum membrane</location>
        <topology evidence="1">Multi-pass membrane protein</topology>
    </subcellularLocation>
</comment>
<feature type="transmembrane region" description="Helical" evidence="14">
    <location>
        <begin position="109"/>
        <end position="129"/>
    </location>
</feature>
<feature type="transmembrane region" description="Helical" evidence="14">
    <location>
        <begin position="22"/>
        <end position="41"/>
    </location>
</feature>
<protein>
    <submittedName>
        <fullName evidence="15">Uncharacterized protein</fullName>
    </submittedName>
</protein>
<comment type="caution">
    <text evidence="15">The sequence shown here is derived from an EMBL/GenBank/DDBJ whole genome shotgun (WGS) entry which is preliminary data.</text>
</comment>
<evidence type="ECO:0000256" key="14">
    <source>
        <dbReference type="SAM" id="Phobius"/>
    </source>
</evidence>
<keyword evidence="7 14" id="KW-1133">Transmembrane helix</keyword>
<comment type="similarity">
    <text evidence="2">Belongs to the ERG28 family.</text>
</comment>
<evidence type="ECO:0000256" key="5">
    <source>
        <dbReference type="ARBA" id="ARBA00022824"/>
    </source>
</evidence>
<evidence type="ECO:0000256" key="3">
    <source>
        <dbReference type="ARBA" id="ARBA00022516"/>
    </source>
</evidence>
<keyword evidence="3" id="KW-0444">Lipid biosynthesis</keyword>
<evidence type="ECO:0000256" key="11">
    <source>
        <dbReference type="ARBA" id="ARBA00023166"/>
    </source>
</evidence>